<name>A0A6N4SW02_CYTH3</name>
<sequence length="80" mass="9467">MRIVAEYPSVDFKITVFSWNGKYLLKIEKGMFEQTYKISEMDITGDEEVKKIIEDPVFVEEIKTRFKNMNQSLNDALNRI</sequence>
<evidence type="ECO:0000313" key="2">
    <source>
        <dbReference type="Proteomes" id="UP000001822"/>
    </source>
</evidence>
<dbReference type="EMBL" id="CP000383">
    <property type="protein sequence ID" value="ABG60660.1"/>
    <property type="molecule type" value="Genomic_DNA"/>
</dbReference>
<protein>
    <submittedName>
        <fullName evidence="1">Uncharacterized protein</fullName>
    </submittedName>
</protein>
<evidence type="ECO:0000313" key="1">
    <source>
        <dbReference type="EMBL" id="ABG60660.1"/>
    </source>
</evidence>
<accession>A0A6N4SW02</accession>
<dbReference type="AlphaFoldDB" id="A0A6N4SW02"/>
<dbReference type="KEGG" id="chu:CHU_3424"/>
<organism evidence="1 2">
    <name type="scientific">Cytophaga hutchinsonii (strain ATCC 33406 / DSM 1761 / CIP 103989 / NBRC 15051 / NCIMB 9469 / D465)</name>
    <dbReference type="NCBI Taxonomy" id="269798"/>
    <lineage>
        <taxon>Bacteria</taxon>
        <taxon>Pseudomonadati</taxon>
        <taxon>Bacteroidota</taxon>
        <taxon>Cytophagia</taxon>
        <taxon>Cytophagales</taxon>
        <taxon>Cytophagaceae</taxon>
        <taxon>Cytophaga</taxon>
    </lineage>
</organism>
<reference evidence="1 2" key="1">
    <citation type="journal article" date="2007" name="Appl. Environ. Microbiol.">
        <title>Genome sequence of the cellulolytic gliding bacterium Cytophaga hutchinsonii.</title>
        <authorList>
            <person name="Xie G."/>
            <person name="Bruce D.C."/>
            <person name="Challacombe J.F."/>
            <person name="Chertkov O."/>
            <person name="Detter J.C."/>
            <person name="Gilna P."/>
            <person name="Han C.S."/>
            <person name="Lucas S."/>
            <person name="Misra M."/>
            <person name="Myers G.L."/>
            <person name="Richardson P."/>
            <person name="Tapia R."/>
            <person name="Thayer N."/>
            <person name="Thompson L.S."/>
            <person name="Brettin T.S."/>
            <person name="Henrissat B."/>
            <person name="Wilson D.B."/>
            <person name="McBride M.J."/>
        </authorList>
    </citation>
    <scope>NUCLEOTIDE SEQUENCE [LARGE SCALE GENOMIC DNA]</scope>
    <source>
        <strain evidence="2">ATCC 33406 / DSM 1761 / CIP 103989 / NBRC 15051 / NCIMB 9469 / D465</strain>
    </source>
</reference>
<dbReference type="Proteomes" id="UP000001822">
    <property type="component" value="Chromosome"/>
</dbReference>
<dbReference type="RefSeq" id="WP_011586767.1">
    <property type="nucleotide sequence ID" value="NC_008255.1"/>
</dbReference>
<dbReference type="OrthoDB" id="1467713at2"/>
<keyword evidence="2" id="KW-1185">Reference proteome</keyword>
<proteinExistence type="predicted"/>
<gene>
    <name evidence="1" type="ordered locus">CHU_3424</name>
</gene>